<comment type="caution">
    <text evidence="6">The sequence shown here is derived from an EMBL/GenBank/DDBJ whole genome shotgun (WGS) entry which is preliminary data.</text>
</comment>
<evidence type="ECO:0000256" key="3">
    <source>
        <dbReference type="ARBA" id="ARBA00023125"/>
    </source>
</evidence>
<keyword evidence="3" id="KW-0238">DNA-binding</keyword>
<dbReference type="InterPro" id="IPR047057">
    <property type="entry name" value="MerR_fam"/>
</dbReference>
<dbReference type="PANTHER" id="PTHR30204:SF69">
    <property type="entry name" value="MERR-FAMILY TRANSCRIPTIONAL REGULATOR"/>
    <property type="match status" value="1"/>
</dbReference>
<organism evidence="6 7">
    <name type="scientific">Algimonas ampicilliniresistens</name>
    <dbReference type="NCBI Taxonomy" id="1298735"/>
    <lineage>
        <taxon>Bacteria</taxon>
        <taxon>Pseudomonadati</taxon>
        <taxon>Pseudomonadota</taxon>
        <taxon>Alphaproteobacteria</taxon>
        <taxon>Maricaulales</taxon>
        <taxon>Robiginitomaculaceae</taxon>
        <taxon>Algimonas</taxon>
    </lineage>
</organism>
<dbReference type="Pfam" id="PF13411">
    <property type="entry name" value="MerR_1"/>
    <property type="match status" value="1"/>
</dbReference>
<accession>A0ABQ5V764</accession>
<dbReference type="PANTHER" id="PTHR30204">
    <property type="entry name" value="REDOX-CYCLING DRUG-SENSING TRANSCRIPTIONAL ACTIVATOR SOXR"/>
    <property type="match status" value="1"/>
</dbReference>
<dbReference type="Proteomes" id="UP001161391">
    <property type="component" value="Unassembled WGS sequence"/>
</dbReference>
<gene>
    <name evidence="6" type="ORF">GCM10007853_05620</name>
</gene>
<dbReference type="PROSITE" id="PS50937">
    <property type="entry name" value="HTH_MERR_2"/>
    <property type="match status" value="1"/>
</dbReference>
<evidence type="ECO:0000256" key="2">
    <source>
        <dbReference type="ARBA" id="ARBA00023015"/>
    </source>
</evidence>
<name>A0ABQ5V764_9PROT</name>
<dbReference type="Gene3D" id="1.10.1660.10">
    <property type="match status" value="2"/>
</dbReference>
<dbReference type="SUPFAM" id="SSF46955">
    <property type="entry name" value="Putative DNA-binding domain"/>
    <property type="match status" value="1"/>
</dbReference>
<dbReference type="EMBL" id="BSNK01000001">
    <property type="protein sequence ID" value="GLQ22688.1"/>
    <property type="molecule type" value="Genomic_DNA"/>
</dbReference>
<evidence type="ECO:0000259" key="5">
    <source>
        <dbReference type="PROSITE" id="PS50937"/>
    </source>
</evidence>
<keyword evidence="2" id="KW-0805">Transcription regulation</keyword>
<dbReference type="InterPro" id="IPR009061">
    <property type="entry name" value="DNA-bd_dom_put_sf"/>
</dbReference>
<dbReference type="InterPro" id="IPR000551">
    <property type="entry name" value="MerR-type_HTH_dom"/>
</dbReference>
<feature type="domain" description="HTH merR-type" evidence="5">
    <location>
        <begin position="4"/>
        <end position="75"/>
    </location>
</feature>
<keyword evidence="1" id="KW-0678">Repressor</keyword>
<evidence type="ECO:0000256" key="1">
    <source>
        <dbReference type="ARBA" id="ARBA00022491"/>
    </source>
</evidence>
<evidence type="ECO:0000313" key="6">
    <source>
        <dbReference type="EMBL" id="GLQ22688.1"/>
    </source>
</evidence>
<protein>
    <recommendedName>
        <fullName evidence="5">HTH merR-type domain-containing protein</fullName>
    </recommendedName>
</protein>
<sequence length="239" mass="26342">MNYKLRMRDLEKACDLPASAIRFYLKMGLLPEPHRPTPNSALYGHDHIDALKALKRIKALAPELPLIQLKRVLELVDQGVEPEVALSLHRAVAQGGSISNHTLTLSELARAADVEPDLVERLIDASILVPLQSGADRLFNEVDLQVVRGLASVISIVPNGVAALSDVADLLRRASAREMEIRNTVSSGLSPDQAALISHQMQEWGNFWHAYLFARLRLQDIARHGLGETLKDSAKTEES</sequence>
<reference evidence="6" key="1">
    <citation type="journal article" date="2014" name="Int. J. Syst. Evol. Microbiol.">
        <title>Complete genome of a new Firmicutes species belonging to the dominant human colonic microbiota ('Ruminococcus bicirculans') reveals two chromosomes and a selective capacity to utilize plant glucans.</title>
        <authorList>
            <consortium name="NISC Comparative Sequencing Program"/>
            <person name="Wegmann U."/>
            <person name="Louis P."/>
            <person name="Goesmann A."/>
            <person name="Henrissat B."/>
            <person name="Duncan S.H."/>
            <person name="Flint H.J."/>
        </authorList>
    </citation>
    <scope>NUCLEOTIDE SEQUENCE</scope>
    <source>
        <strain evidence="6">NBRC 108219</strain>
    </source>
</reference>
<evidence type="ECO:0000313" key="7">
    <source>
        <dbReference type="Proteomes" id="UP001161391"/>
    </source>
</evidence>
<reference evidence="6" key="2">
    <citation type="submission" date="2023-01" db="EMBL/GenBank/DDBJ databases">
        <title>Draft genome sequence of Algimonas ampicilliniresistens strain NBRC 108219.</title>
        <authorList>
            <person name="Sun Q."/>
            <person name="Mori K."/>
        </authorList>
    </citation>
    <scope>NUCLEOTIDE SEQUENCE</scope>
    <source>
        <strain evidence="6">NBRC 108219</strain>
    </source>
</reference>
<evidence type="ECO:0000256" key="4">
    <source>
        <dbReference type="ARBA" id="ARBA00023163"/>
    </source>
</evidence>
<keyword evidence="4" id="KW-0804">Transcription</keyword>
<keyword evidence="7" id="KW-1185">Reference proteome</keyword>
<proteinExistence type="predicted"/>